<sequence>MHILDDPAVSRPLRQLLSRADRRDPTPEEVIRAQARAVGTAGRVSRPPAEVVEAMVGFEHRFGGIAYKLIVGNPITYGLNGRPTARAAEQGWAFKGIVDGDLTWGLDVLADGRVAVDFGETVPYRVLCRSVEQRLENDALLAELRHRPHRSFEFRVPNDVVPPITGIGLPPVCTEACGPGLLWWVGDELAFFAELGSWIHEGMDRWNLWAFALRATEVPDAREVPAFGTLQPAESDWCYLCGEPSAAGRPCAPALAN</sequence>
<dbReference type="RefSeq" id="WP_376810043.1">
    <property type="nucleotide sequence ID" value="NZ_JBHTAC010000053.1"/>
</dbReference>
<evidence type="ECO:0000313" key="2">
    <source>
        <dbReference type="Proteomes" id="UP001596392"/>
    </source>
</evidence>
<organism evidence="1 2">
    <name type="scientific">Catellatospora aurea</name>
    <dbReference type="NCBI Taxonomy" id="1337874"/>
    <lineage>
        <taxon>Bacteria</taxon>
        <taxon>Bacillati</taxon>
        <taxon>Actinomycetota</taxon>
        <taxon>Actinomycetes</taxon>
        <taxon>Micromonosporales</taxon>
        <taxon>Micromonosporaceae</taxon>
        <taxon>Catellatospora</taxon>
    </lineage>
</organism>
<evidence type="ECO:0008006" key="3">
    <source>
        <dbReference type="Google" id="ProtNLM"/>
    </source>
</evidence>
<name>A0ABW2H9M2_9ACTN</name>
<comment type="caution">
    <text evidence="1">The sequence shown here is derived from an EMBL/GenBank/DDBJ whole genome shotgun (WGS) entry which is preliminary data.</text>
</comment>
<reference evidence="2" key="1">
    <citation type="journal article" date="2019" name="Int. J. Syst. Evol. Microbiol.">
        <title>The Global Catalogue of Microorganisms (GCM) 10K type strain sequencing project: providing services to taxonomists for standard genome sequencing and annotation.</title>
        <authorList>
            <consortium name="The Broad Institute Genomics Platform"/>
            <consortium name="The Broad Institute Genome Sequencing Center for Infectious Disease"/>
            <person name="Wu L."/>
            <person name="Ma J."/>
        </authorList>
    </citation>
    <scope>NUCLEOTIDE SEQUENCE [LARGE SCALE GENOMIC DNA]</scope>
    <source>
        <strain evidence="2">CGMCC 1.9106</strain>
    </source>
</reference>
<accession>A0ABW2H9M2</accession>
<gene>
    <name evidence="1" type="ORF">ACFQO7_32880</name>
</gene>
<evidence type="ECO:0000313" key="1">
    <source>
        <dbReference type="EMBL" id="MFC7247294.1"/>
    </source>
</evidence>
<protein>
    <recommendedName>
        <fullName evidence="3">SUKH-3 immunity protein of toxin-antitoxin system</fullName>
    </recommendedName>
</protein>
<dbReference type="EMBL" id="JBHTAC010000053">
    <property type="protein sequence ID" value="MFC7247294.1"/>
    <property type="molecule type" value="Genomic_DNA"/>
</dbReference>
<keyword evidence="2" id="KW-1185">Reference proteome</keyword>
<dbReference type="Proteomes" id="UP001596392">
    <property type="component" value="Unassembled WGS sequence"/>
</dbReference>
<proteinExistence type="predicted"/>